<dbReference type="EMBL" id="MOPA01000016">
    <property type="protein sequence ID" value="KAK1521814.1"/>
    <property type="molecule type" value="Genomic_DNA"/>
</dbReference>
<protein>
    <submittedName>
        <fullName evidence="1">Uncharacterized protein</fullName>
    </submittedName>
</protein>
<dbReference type="GeneID" id="85382880"/>
<proteinExistence type="predicted"/>
<name>A0ABQ9S1C6_9PEZI</name>
<reference evidence="1 2" key="1">
    <citation type="submission" date="2016-10" db="EMBL/GenBank/DDBJ databases">
        <title>The genome sequence of Colletotrichum fioriniae PJ7.</title>
        <authorList>
            <person name="Baroncelli R."/>
        </authorList>
    </citation>
    <scope>NUCLEOTIDE SEQUENCE [LARGE SCALE GENOMIC DNA]</scope>
    <source>
        <strain evidence="1 2">IMI 384185</strain>
    </source>
</reference>
<accession>A0ABQ9S1C6</accession>
<dbReference type="Proteomes" id="UP001241169">
    <property type="component" value="Unassembled WGS sequence"/>
</dbReference>
<comment type="caution">
    <text evidence="1">The sequence shown here is derived from an EMBL/GenBank/DDBJ whole genome shotgun (WGS) entry which is preliminary data.</text>
</comment>
<organism evidence="1 2">
    <name type="scientific">Colletotrichum paranaense</name>
    <dbReference type="NCBI Taxonomy" id="1914294"/>
    <lineage>
        <taxon>Eukaryota</taxon>
        <taxon>Fungi</taxon>
        <taxon>Dikarya</taxon>
        <taxon>Ascomycota</taxon>
        <taxon>Pezizomycotina</taxon>
        <taxon>Sordariomycetes</taxon>
        <taxon>Hypocreomycetidae</taxon>
        <taxon>Glomerellales</taxon>
        <taxon>Glomerellaceae</taxon>
        <taxon>Colletotrichum</taxon>
        <taxon>Colletotrichum acutatum species complex</taxon>
    </lineage>
</organism>
<gene>
    <name evidence="1" type="ORF">CPAR01_14731</name>
</gene>
<evidence type="ECO:0000313" key="2">
    <source>
        <dbReference type="Proteomes" id="UP001241169"/>
    </source>
</evidence>
<evidence type="ECO:0000313" key="1">
    <source>
        <dbReference type="EMBL" id="KAK1521814.1"/>
    </source>
</evidence>
<dbReference type="RefSeq" id="XP_060342444.1">
    <property type="nucleotide sequence ID" value="XM_060498981.1"/>
</dbReference>
<keyword evidence="2" id="KW-1185">Reference proteome</keyword>
<sequence length="66" mass="7616">MDHQSYLTRRREGTSAIQCGGEWVCDQRHDRSHLGSMFEGLVTRSSCFPLLCEIDEAPQQINRRCC</sequence>